<feature type="compositionally biased region" description="Gly residues" evidence="6">
    <location>
        <begin position="443"/>
        <end position="452"/>
    </location>
</feature>
<feature type="transmembrane region" description="Helical" evidence="7">
    <location>
        <begin position="385"/>
        <end position="407"/>
    </location>
</feature>
<comment type="catalytic activity">
    <reaction evidence="1 5">
        <text>[protein]-peptidylproline (omega=180) = [protein]-peptidylproline (omega=0)</text>
        <dbReference type="Rhea" id="RHEA:16237"/>
        <dbReference type="Rhea" id="RHEA-COMP:10747"/>
        <dbReference type="Rhea" id="RHEA-COMP:10748"/>
        <dbReference type="ChEBI" id="CHEBI:83833"/>
        <dbReference type="ChEBI" id="CHEBI:83834"/>
        <dbReference type="EC" id="5.2.1.8"/>
    </reaction>
</comment>
<evidence type="ECO:0000256" key="6">
    <source>
        <dbReference type="SAM" id="MobiDB-lite"/>
    </source>
</evidence>
<dbReference type="GO" id="GO:0003755">
    <property type="term" value="F:peptidyl-prolyl cis-trans isomerase activity"/>
    <property type="evidence" value="ECO:0007669"/>
    <property type="project" value="UniProtKB-KW"/>
</dbReference>
<protein>
    <recommendedName>
        <fullName evidence="2 5">peptidylprolyl isomerase</fullName>
        <ecNumber evidence="2 5">5.2.1.8</ecNumber>
    </recommendedName>
</protein>
<feature type="transmembrane region" description="Helical" evidence="7">
    <location>
        <begin position="345"/>
        <end position="365"/>
    </location>
</feature>
<keyword evidence="7" id="KW-0812">Transmembrane</keyword>
<feature type="region of interest" description="Disordered" evidence="6">
    <location>
        <begin position="418"/>
        <end position="497"/>
    </location>
</feature>
<dbReference type="Gene3D" id="3.10.50.40">
    <property type="match status" value="1"/>
</dbReference>
<organism evidence="10 11">
    <name type="scientific">Zymoseptoria brevis</name>
    <dbReference type="NCBI Taxonomy" id="1047168"/>
    <lineage>
        <taxon>Eukaryota</taxon>
        <taxon>Fungi</taxon>
        <taxon>Dikarya</taxon>
        <taxon>Ascomycota</taxon>
        <taxon>Pezizomycotina</taxon>
        <taxon>Dothideomycetes</taxon>
        <taxon>Dothideomycetidae</taxon>
        <taxon>Mycosphaerellales</taxon>
        <taxon>Mycosphaerellaceae</taxon>
        <taxon>Zymoseptoria</taxon>
    </lineage>
</organism>
<evidence type="ECO:0000256" key="2">
    <source>
        <dbReference type="ARBA" id="ARBA00013194"/>
    </source>
</evidence>
<accession>A0A0F4G8S6</accession>
<comment type="caution">
    <text evidence="10">The sequence shown here is derived from an EMBL/GenBank/DDBJ whole genome shotgun (WGS) entry which is preliminary data.</text>
</comment>
<dbReference type="FunFam" id="3.10.50.40:FF:000006">
    <property type="entry name" value="Peptidyl-prolyl cis-trans isomerase"/>
    <property type="match status" value="1"/>
</dbReference>
<keyword evidence="3 5" id="KW-0697">Rotamase</keyword>
<evidence type="ECO:0000256" key="1">
    <source>
        <dbReference type="ARBA" id="ARBA00000971"/>
    </source>
</evidence>
<dbReference type="Proteomes" id="UP000033647">
    <property type="component" value="Unassembled WGS sequence"/>
</dbReference>
<dbReference type="OrthoDB" id="431202at2759"/>
<evidence type="ECO:0000313" key="10">
    <source>
        <dbReference type="EMBL" id="KJX93793.1"/>
    </source>
</evidence>
<proteinExistence type="predicted"/>
<keyword evidence="4 5" id="KW-0413">Isomerase</keyword>
<dbReference type="AlphaFoldDB" id="A0A0F4G8S6"/>
<keyword evidence="7" id="KW-1133">Transmembrane helix</keyword>
<dbReference type="EMBL" id="LAFY01004214">
    <property type="protein sequence ID" value="KJX93793.1"/>
    <property type="molecule type" value="Genomic_DNA"/>
</dbReference>
<evidence type="ECO:0000256" key="4">
    <source>
        <dbReference type="ARBA" id="ARBA00023235"/>
    </source>
</evidence>
<feature type="signal peptide" evidence="8">
    <location>
        <begin position="1"/>
        <end position="20"/>
    </location>
</feature>
<evidence type="ECO:0000313" key="11">
    <source>
        <dbReference type="Proteomes" id="UP000033647"/>
    </source>
</evidence>
<name>A0A0F4G8S6_9PEZI</name>
<dbReference type="GO" id="GO:0016020">
    <property type="term" value="C:membrane"/>
    <property type="evidence" value="ECO:0007669"/>
    <property type="project" value="TreeGrafter"/>
</dbReference>
<dbReference type="SUPFAM" id="SSF54534">
    <property type="entry name" value="FKBP-like"/>
    <property type="match status" value="1"/>
</dbReference>
<keyword evidence="11" id="KW-1185">Reference proteome</keyword>
<sequence>MRAIALLPAALLALLPTTLALEPPTPLRPRITTTPSNLTIEHLAGPSTCSRPSRNKDTLSMHYKGSLLSDGTVFDTSYKRNKPFKFLLGAGQVIAGWDEGMLDMCVGEERKLTIPPELGYGERGAGSDIPPNAWLVFEAKLMGIVGVPEANEVKASSAAADGVASATETAAVAASKDKDKDKNGGDKDDDETPKEPAQCHLLGPYALFAQGGLGALAVLSLVWKRYHETPKRPWKIFFFDVSKQVFGSMLTHVINLGMSMVGSGDFAAQAVEAAKTGGDGKSPNPCSFYLLNLGIDTTLGVPVLYILLKILPALFAYTALANPPQSIKSGVYGTPPQVTWYFKQLLIYCIGLVGMKIFVFFLFMAMPFLPWIGDWALRWTEGSEALQVAFALFLFPLIMNAVQYWIVDSFIMASTKDGEKEGGGVYERVGAGEDEEDDEERGLMGGQEVGKGGVEEEEGEERRPALTEIQPKPVEEYRDAGSSSGSSPPKVVKQRKE</sequence>
<dbReference type="EC" id="5.2.1.8" evidence="2 5"/>
<dbReference type="InterPro" id="IPR046357">
    <property type="entry name" value="PPIase_dom_sf"/>
</dbReference>
<keyword evidence="7" id="KW-0472">Membrane</keyword>
<dbReference type="PANTHER" id="PTHR31735:SF1">
    <property type="entry name" value="VACUOLAR MEMBRANE PROTEIN YPL162C"/>
    <property type="match status" value="1"/>
</dbReference>
<evidence type="ECO:0000256" key="7">
    <source>
        <dbReference type="SAM" id="Phobius"/>
    </source>
</evidence>
<evidence type="ECO:0000256" key="3">
    <source>
        <dbReference type="ARBA" id="ARBA00023110"/>
    </source>
</evidence>
<feature type="transmembrane region" description="Helical" evidence="7">
    <location>
        <begin position="299"/>
        <end position="320"/>
    </location>
</feature>
<feature type="region of interest" description="Disordered" evidence="6">
    <location>
        <begin position="170"/>
        <end position="196"/>
    </location>
</feature>
<dbReference type="PROSITE" id="PS50059">
    <property type="entry name" value="FKBP_PPIASE"/>
    <property type="match status" value="1"/>
</dbReference>
<feature type="compositionally biased region" description="Low complexity" evidence="6">
    <location>
        <begin position="481"/>
        <end position="491"/>
    </location>
</feature>
<dbReference type="InterPro" id="IPR001179">
    <property type="entry name" value="PPIase_FKBP_dom"/>
</dbReference>
<feature type="compositionally biased region" description="Basic and acidic residues" evidence="6">
    <location>
        <begin position="175"/>
        <end position="186"/>
    </location>
</feature>
<reference evidence="10 11" key="1">
    <citation type="submission" date="2015-03" db="EMBL/GenBank/DDBJ databases">
        <title>RNA-seq based gene annotation and comparative genomics of four Zymoseptoria species reveal species-specific pathogenicity related genes and transposable element activity.</title>
        <authorList>
            <person name="Grandaubert J."/>
            <person name="Bhattacharyya A."/>
            <person name="Stukenbrock E.H."/>
        </authorList>
    </citation>
    <scope>NUCLEOTIDE SEQUENCE [LARGE SCALE GENOMIC DNA]</scope>
    <source>
        <strain evidence="10 11">Zb18110</strain>
    </source>
</reference>
<dbReference type="Pfam" id="PF12400">
    <property type="entry name" value="STIMATE"/>
    <property type="match status" value="1"/>
</dbReference>
<evidence type="ECO:0000256" key="5">
    <source>
        <dbReference type="PROSITE-ProRule" id="PRU00277"/>
    </source>
</evidence>
<dbReference type="PANTHER" id="PTHR31735">
    <property type="entry name" value="VACUOLAR MEMBRANE PROTEIN YPL162C"/>
    <property type="match status" value="1"/>
</dbReference>
<dbReference type="STRING" id="1047168.A0A0F4G8S6"/>
<dbReference type="Pfam" id="PF00254">
    <property type="entry name" value="FKBP_C"/>
    <property type="match status" value="1"/>
</dbReference>
<feature type="domain" description="PPIase FKBP-type" evidence="9">
    <location>
        <begin position="56"/>
        <end position="145"/>
    </location>
</feature>
<keyword evidence="8" id="KW-0732">Signal</keyword>
<feature type="transmembrane region" description="Helical" evidence="7">
    <location>
        <begin position="244"/>
        <end position="262"/>
    </location>
</feature>
<evidence type="ECO:0000256" key="8">
    <source>
        <dbReference type="SAM" id="SignalP"/>
    </source>
</evidence>
<dbReference type="InterPro" id="IPR022127">
    <property type="entry name" value="STIMATE/YPL162C"/>
</dbReference>
<gene>
    <name evidence="10" type="ORF">TI39_contig4255g00002</name>
</gene>
<feature type="transmembrane region" description="Helical" evidence="7">
    <location>
        <begin position="202"/>
        <end position="223"/>
    </location>
</feature>
<feature type="chain" id="PRO_5002468518" description="peptidylprolyl isomerase" evidence="8">
    <location>
        <begin position="21"/>
        <end position="497"/>
    </location>
</feature>
<evidence type="ECO:0000259" key="9">
    <source>
        <dbReference type="PROSITE" id="PS50059"/>
    </source>
</evidence>